<dbReference type="SUPFAM" id="SSF52540">
    <property type="entry name" value="P-loop containing nucleoside triphosphate hydrolases"/>
    <property type="match status" value="1"/>
</dbReference>
<dbReference type="Pfam" id="PF00005">
    <property type="entry name" value="ABC_tran"/>
    <property type="match status" value="1"/>
</dbReference>
<sequence length="222" mass="24651">MTGTAFLEANHVSKQIKKEQVLADIDLSLHKGKIYGFRGKNGSGKTMLFRLLCGLIRASEGSVKVDGKTLGEDISFPPSVGVLIEYPGFLNGYTGFKNLKLLAEINKIVDDEKIKQSIRMVGLDPDDKRKYRKYSLGMKQRLGIAQAIMEEPELIILDEPTNALDSDGVEEIKKVLLDLKADGKCILIASHDKEELDYLSDEIFMMENGKIVDHYALEGDSA</sequence>
<evidence type="ECO:0000259" key="5">
    <source>
        <dbReference type="PROSITE" id="PS50893"/>
    </source>
</evidence>
<dbReference type="InterPro" id="IPR027417">
    <property type="entry name" value="P-loop_NTPase"/>
</dbReference>
<dbReference type="PANTHER" id="PTHR43335:SF4">
    <property type="entry name" value="ABC TRANSPORTER, ATP-BINDING PROTEIN"/>
    <property type="match status" value="1"/>
</dbReference>
<keyword evidence="4 6" id="KW-0067">ATP-binding</keyword>
<dbReference type="InterPro" id="IPR017871">
    <property type="entry name" value="ABC_transporter-like_CS"/>
</dbReference>
<dbReference type="EMBL" id="CP046956">
    <property type="protein sequence ID" value="QTM98937.1"/>
    <property type="molecule type" value="Genomic_DNA"/>
</dbReference>
<dbReference type="Gene3D" id="3.40.50.300">
    <property type="entry name" value="P-loop containing nucleotide triphosphate hydrolases"/>
    <property type="match status" value="1"/>
</dbReference>
<dbReference type="PROSITE" id="PS00211">
    <property type="entry name" value="ABC_TRANSPORTER_1"/>
    <property type="match status" value="1"/>
</dbReference>
<accession>A0ABX7VXA1</accession>
<evidence type="ECO:0000313" key="7">
    <source>
        <dbReference type="Proteomes" id="UP000665043"/>
    </source>
</evidence>
<feature type="domain" description="ABC transporter" evidence="5">
    <location>
        <begin position="7"/>
        <end position="222"/>
    </location>
</feature>
<dbReference type="Proteomes" id="UP000665043">
    <property type="component" value="Chromosome"/>
</dbReference>
<proteinExistence type="inferred from homology"/>
<organism evidence="6 7">
    <name type="scientific">Sediminibacillus dalangtanensis</name>
    <dbReference type="NCBI Taxonomy" id="2729421"/>
    <lineage>
        <taxon>Bacteria</taxon>
        <taxon>Bacillati</taxon>
        <taxon>Bacillota</taxon>
        <taxon>Bacilli</taxon>
        <taxon>Bacillales</taxon>
        <taxon>Bacillaceae</taxon>
        <taxon>Sediminibacillus</taxon>
    </lineage>
</organism>
<evidence type="ECO:0000256" key="1">
    <source>
        <dbReference type="ARBA" id="ARBA00005417"/>
    </source>
</evidence>
<name>A0ABX7VXA1_9BACI</name>
<dbReference type="RefSeq" id="WP_209367974.1">
    <property type="nucleotide sequence ID" value="NZ_CP046956.1"/>
</dbReference>
<evidence type="ECO:0000256" key="4">
    <source>
        <dbReference type="ARBA" id="ARBA00022840"/>
    </source>
</evidence>
<keyword evidence="3" id="KW-0547">Nucleotide-binding</keyword>
<dbReference type="InterPro" id="IPR003439">
    <property type="entry name" value="ABC_transporter-like_ATP-bd"/>
</dbReference>
<protein>
    <submittedName>
        <fullName evidence="6">ATP-binding cassette domain-containing protein</fullName>
    </submittedName>
</protein>
<evidence type="ECO:0000313" key="6">
    <source>
        <dbReference type="EMBL" id="QTM98937.1"/>
    </source>
</evidence>
<evidence type="ECO:0000256" key="3">
    <source>
        <dbReference type="ARBA" id="ARBA00022741"/>
    </source>
</evidence>
<keyword evidence="2" id="KW-0813">Transport</keyword>
<comment type="similarity">
    <text evidence="1">Belongs to the ABC transporter superfamily.</text>
</comment>
<dbReference type="InterPro" id="IPR003593">
    <property type="entry name" value="AAA+_ATPase"/>
</dbReference>
<dbReference type="GO" id="GO:0005524">
    <property type="term" value="F:ATP binding"/>
    <property type="evidence" value="ECO:0007669"/>
    <property type="project" value="UniProtKB-KW"/>
</dbReference>
<dbReference type="PANTHER" id="PTHR43335">
    <property type="entry name" value="ABC TRANSPORTER, ATP-BINDING PROTEIN"/>
    <property type="match status" value="1"/>
</dbReference>
<gene>
    <name evidence="6" type="ORF">ERJ70_06245</name>
</gene>
<dbReference type="SMART" id="SM00382">
    <property type="entry name" value="AAA"/>
    <property type="match status" value="1"/>
</dbReference>
<keyword evidence="7" id="KW-1185">Reference proteome</keyword>
<evidence type="ECO:0000256" key="2">
    <source>
        <dbReference type="ARBA" id="ARBA00022448"/>
    </source>
</evidence>
<reference evidence="6 7" key="1">
    <citation type="submission" date="2019-12" db="EMBL/GenBank/DDBJ databases">
        <title>The whole genome sequencing of a strain isolated from a Mars analog, Dalangtan Playa.</title>
        <authorList>
            <person name="Huang T."/>
        </authorList>
    </citation>
    <scope>NUCLEOTIDE SEQUENCE [LARGE SCALE GENOMIC DNA]</scope>
    <source>
        <strain evidence="6 7">DP4-553-S</strain>
    </source>
</reference>
<dbReference type="PROSITE" id="PS50893">
    <property type="entry name" value="ABC_TRANSPORTER_2"/>
    <property type="match status" value="1"/>
</dbReference>